<feature type="region of interest" description="Disordered" evidence="1">
    <location>
        <begin position="54"/>
        <end position="73"/>
    </location>
</feature>
<comment type="caution">
    <text evidence="2">The sequence shown here is derived from an EMBL/GenBank/DDBJ whole genome shotgun (WGS) entry which is preliminary data.</text>
</comment>
<evidence type="ECO:0000313" key="2">
    <source>
        <dbReference type="EMBL" id="MBK7422911.1"/>
    </source>
</evidence>
<dbReference type="AlphaFoldDB" id="A0A9D7I749"/>
<sequence>MNETEDAYPCVGVCLFDPDNGYCLGCGRPPLPVSMIGQGAGSEAANEETAIPHSASVANHGLPTNNAITKNSQ</sequence>
<protein>
    <submittedName>
        <fullName evidence="2">DUF1289 domain-containing protein</fullName>
    </submittedName>
</protein>
<evidence type="ECO:0000256" key="1">
    <source>
        <dbReference type="SAM" id="MobiDB-lite"/>
    </source>
</evidence>
<feature type="compositionally biased region" description="Polar residues" evidence="1">
    <location>
        <begin position="62"/>
        <end position="73"/>
    </location>
</feature>
<accession>A0A9D7I749</accession>
<organism evidence="2 3">
    <name type="scientific">Candidatus Propionivibrio dominans</name>
    <dbReference type="NCBI Taxonomy" id="2954373"/>
    <lineage>
        <taxon>Bacteria</taxon>
        <taxon>Pseudomonadati</taxon>
        <taxon>Pseudomonadota</taxon>
        <taxon>Betaproteobacteria</taxon>
        <taxon>Rhodocyclales</taxon>
        <taxon>Rhodocyclaceae</taxon>
        <taxon>Propionivibrio</taxon>
    </lineage>
</organism>
<dbReference type="Proteomes" id="UP000886602">
    <property type="component" value="Unassembled WGS sequence"/>
</dbReference>
<gene>
    <name evidence="2" type="ORF">IPJ48_07330</name>
</gene>
<proteinExistence type="predicted"/>
<reference evidence="2" key="1">
    <citation type="submission" date="2020-10" db="EMBL/GenBank/DDBJ databases">
        <title>Connecting structure to function with the recovery of over 1000 high-quality activated sludge metagenome-assembled genomes encoding full-length rRNA genes using long-read sequencing.</title>
        <authorList>
            <person name="Singleton C.M."/>
            <person name="Petriglieri F."/>
            <person name="Kristensen J.M."/>
            <person name="Kirkegaard R.H."/>
            <person name="Michaelsen T.Y."/>
            <person name="Andersen M.H."/>
            <person name="Karst S.M."/>
            <person name="Dueholm M.S."/>
            <person name="Nielsen P.H."/>
            <person name="Albertsen M."/>
        </authorList>
    </citation>
    <scope>NUCLEOTIDE SEQUENCE</scope>
    <source>
        <strain evidence="2">EsbW_18-Q3-R4-48_MAXAC.044</strain>
    </source>
</reference>
<dbReference type="EMBL" id="JADJNC010000010">
    <property type="protein sequence ID" value="MBK7422911.1"/>
    <property type="molecule type" value="Genomic_DNA"/>
</dbReference>
<name>A0A9D7I749_9RHOO</name>
<evidence type="ECO:0000313" key="3">
    <source>
        <dbReference type="Proteomes" id="UP000886602"/>
    </source>
</evidence>